<dbReference type="Proteomes" id="UP001211065">
    <property type="component" value="Unassembled WGS sequence"/>
</dbReference>
<dbReference type="Pfam" id="PF00248">
    <property type="entry name" value="Aldo_ket_red"/>
    <property type="match status" value="1"/>
</dbReference>
<dbReference type="InterPro" id="IPR020471">
    <property type="entry name" value="AKR"/>
</dbReference>
<evidence type="ECO:0000256" key="6">
    <source>
        <dbReference type="PIRSR" id="PIRSR000097-3"/>
    </source>
</evidence>
<feature type="binding site" evidence="5">
    <location>
        <position position="111"/>
    </location>
    <ligand>
        <name>substrate</name>
    </ligand>
</feature>
<dbReference type="SUPFAM" id="SSF51430">
    <property type="entry name" value="NAD(P)-linked oxidoreductase"/>
    <property type="match status" value="1"/>
</dbReference>
<sequence>MGVFVPVVGSINLPAIGIGTFQLKGENLRTAILEGVKTGYRLIDTAEVYRNEEEIGVILNEVFNTGLCSREEMWITTKISPKSQGYEKAYKSIQNSLKNLNLKYLNLVLIHWPGAANIAVTNLRNAELRKETYQAMIKAKDEGLIKFIGVSNFNENHLTKLIDAFPRSVPTVNQIEVHIQLPQLSLIEFCKKRGITVQGYSTLGQGKLLNGSISIPTVEYIAKTKNMTIAQVLLRYSIQQGIPVIPKMSSKERVLENFNCLTFKFTKEEMALLSSIELDGETRFTWDPNSVT</sequence>
<keyword evidence="3" id="KW-0560">Oxidoreductase</keyword>
<accession>A0AAD5TYK0</accession>
<evidence type="ECO:0000313" key="9">
    <source>
        <dbReference type="Proteomes" id="UP001211065"/>
    </source>
</evidence>
<feature type="site" description="Lowers pKa of active site Tyr" evidence="6">
    <location>
        <position position="78"/>
    </location>
</feature>
<evidence type="ECO:0000256" key="3">
    <source>
        <dbReference type="ARBA" id="ARBA00023002"/>
    </source>
</evidence>
<feature type="domain" description="NADP-dependent oxidoreductase" evidence="7">
    <location>
        <begin position="16"/>
        <end position="276"/>
    </location>
</feature>
<proteinExistence type="inferred from homology"/>
<dbReference type="PROSITE" id="PS00062">
    <property type="entry name" value="ALDOKETO_REDUCTASE_2"/>
    <property type="match status" value="1"/>
</dbReference>
<dbReference type="InterPro" id="IPR023210">
    <property type="entry name" value="NADP_OxRdtase_dom"/>
</dbReference>
<dbReference type="PANTHER" id="PTHR43827:SF3">
    <property type="entry name" value="NADP-DEPENDENT OXIDOREDUCTASE DOMAIN-CONTAINING PROTEIN"/>
    <property type="match status" value="1"/>
</dbReference>
<dbReference type="PRINTS" id="PR00069">
    <property type="entry name" value="ALDKETRDTASE"/>
</dbReference>
<evidence type="ECO:0000256" key="4">
    <source>
        <dbReference type="PIRSR" id="PIRSR000097-1"/>
    </source>
</evidence>
<keyword evidence="9" id="KW-1185">Reference proteome</keyword>
<comment type="similarity">
    <text evidence="1">Belongs to the aldo/keto reductase family.</text>
</comment>
<protein>
    <recommendedName>
        <fullName evidence="7">NADP-dependent oxidoreductase domain-containing protein</fullName>
    </recommendedName>
</protein>
<feature type="active site" description="Proton donor" evidence="4">
    <location>
        <position position="49"/>
    </location>
</feature>
<dbReference type="FunFam" id="3.20.20.100:FF:000002">
    <property type="entry name" value="2,5-diketo-D-gluconic acid reductase A"/>
    <property type="match status" value="1"/>
</dbReference>
<evidence type="ECO:0000256" key="5">
    <source>
        <dbReference type="PIRSR" id="PIRSR000097-2"/>
    </source>
</evidence>
<name>A0AAD5TYK0_9FUNG</name>
<dbReference type="GO" id="GO:0016616">
    <property type="term" value="F:oxidoreductase activity, acting on the CH-OH group of donors, NAD or NADP as acceptor"/>
    <property type="evidence" value="ECO:0007669"/>
    <property type="project" value="UniProtKB-ARBA"/>
</dbReference>
<dbReference type="Gene3D" id="3.20.20.100">
    <property type="entry name" value="NADP-dependent oxidoreductase domain"/>
    <property type="match status" value="1"/>
</dbReference>
<dbReference type="PROSITE" id="PS00798">
    <property type="entry name" value="ALDOKETO_REDUCTASE_1"/>
    <property type="match status" value="1"/>
</dbReference>
<dbReference type="PANTHER" id="PTHR43827">
    <property type="entry name" value="2,5-DIKETO-D-GLUCONIC ACID REDUCTASE"/>
    <property type="match status" value="1"/>
</dbReference>
<evidence type="ECO:0000256" key="2">
    <source>
        <dbReference type="ARBA" id="ARBA00022857"/>
    </source>
</evidence>
<dbReference type="InterPro" id="IPR018170">
    <property type="entry name" value="Aldo/ket_reductase_CS"/>
</dbReference>
<keyword evidence="2" id="KW-0521">NADP</keyword>
<gene>
    <name evidence="8" type="ORF">HK099_006176</name>
</gene>
<evidence type="ECO:0000256" key="1">
    <source>
        <dbReference type="ARBA" id="ARBA00007905"/>
    </source>
</evidence>
<evidence type="ECO:0000259" key="7">
    <source>
        <dbReference type="Pfam" id="PF00248"/>
    </source>
</evidence>
<dbReference type="PIRSF" id="PIRSF000097">
    <property type="entry name" value="AKR"/>
    <property type="match status" value="1"/>
</dbReference>
<dbReference type="InterPro" id="IPR036812">
    <property type="entry name" value="NAD(P)_OxRdtase_dom_sf"/>
</dbReference>
<dbReference type="AlphaFoldDB" id="A0AAD5TYK0"/>
<reference evidence="8" key="1">
    <citation type="submission" date="2020-05" db="EMBL/GenBank/DDBJ databases">
        <title>Phylogenomic resolution of chytrid fungi.</title>
        <authorList>
            <person name="Stajich J.E."/>
            <person name="Amses K."/>
            <person name="Simmons R."/>
            <person name="Seto K."/>
            <person name="Myers J."/>
            <person name="Bonds A."/>
            <person name="Quandt C.A."/>
            <person name="Barry K."/>
            <person name="Liu P."/>
            <person name="Grigoriev I."/>
            <person name="Longcore J.E."/>
            <person name="James T.Y."/>
        </authorList>
    </citation>
    <scope>NUCLEOTIDE SEQUENCE</scope>
    <source>
        <strain evidence="8">JEL0476</strain>
    </source>
</reference>
<dbReference type="EMBL" id="JADGJW010000517">
    <property type="protein sequence ID" value="KAJ3215832.1"/>
    <property type="molecule type" value="Genomic_DNA"/>
</dbReference>
<comment type="caution">
    <text evidence="8">The sequence shown here is derived from an EMBL/GenBank/DDBJ whole genome shotgun (WGS) entry which is preliminary data.</text>
</comment>
<organism evidence="8 9">
    <name type="scientific">Clydaea vesicula</name>
    <dbReference type="NCBI Taxonomy" id="447962"/>
    <lineage>
        <taxon>Eukaryota</taxon>
        <taxon>Fungi</taxon>
        <taxon>Fungi incertae sedis</taxon>
        <taxon>Chytridiomycota</taxon>
        <taxon>Chytridiomycota incertae sedis</taxon>
        <taxon>Chytridiomycetes</taxon>
        <taxon>Lobulomycetales</taxon>
        <taxon>Lobulomycetaceae</taxon>
        <taxon>Clydaea</taxon>
    </lineage>
</organism>
<evidence type="ECO:0000313" key="8">
    <source>
        <dbReference type="EMBL" id="KAJ3215832.1"/>
    </source>
</evidence>